<dbReference type="SUPFAM" id="SSF52980">
    <property type="entry name" value="Restriction endonuclease-like"/>
    <property type="match status" value="1"/>
</dbReference>
<reference evidence="2 3" key="1">
    <citation type="journal article" date="2015" name="Genome Announc.">
        <title>Complete Genome Sequence of Microcystis aeruginosa NIES-2549, a Bloom-Forming Cyanobacterium from Lake Kasumigaura, Japan.</title>
        <authorList>
            <person name="Yamaguchi H."/>
            <person name="Suzuki S."/>
            <person name="Tanabe Y."/>
            <person name="Osana Y."/>
            <person name="Shimura Y."/>
            <person name="Ishida K."/>
            <person name="Kawachi M."/>
        </authorList>
    </citation>
    <scope>NUCLEOTIDE SEQUENCE [LARGE SCALE GENOMIC DNA]</scope>
    <source>
        <strain evidence="2 3">NIES-2549</strain>
    </source>
</reference>
<dbReference type="Pfam" id="PF05685">
    <property type="entry name" value="Uma2"/>
    <property type="match status" value="1"/>
</dbReference>
<name>A0A0F6RNH2_MICAE</name>
<evidence type="ECO:0000259" key="1">
    <source>
        <dbReference type="Pfam" id="PF05685"/>
    </source>
</evidence>
<dbReference type="InterPro" id="IPR008538">
    <property type="entry name" value="Uma2"/>
</dbReference>
<gene>
    <name evidence="2" type="ORF">MYAER_3838</name>
</gene>
<dbReference type="RefSeq" id="WP_046663190.1">
    <property type="nucleotide sequence ID" value="NZ_CP011304.1"/>
</dbReference>
<dbReference type="HOGENOM" id="CLU_098557_0_0_3"/>
<dbReference type="PATRIC" id="fig|1641812.3.peg.3974"/>
<dbReference type="InterPro" id="IPR012296">
    <property type="entry name" value="Nuclease_put_TT1808"/>
</dbReference>
<accession>A0A0F6RNH2</accession>
<evidence type="ECO:0000313" key="2">
    <source>
        <dbReference type="EMBL" id="AKE66168.1"/>
    </source>
</evidence>
<dbReference type="InterPro" id="IPR011335">
    <property type="entry name" value="Restrct_endonuc-II-like"/>
</dbReference>
<proteinExistence type="predicted"/>
<dbReference type="CDD" id="cd06260">
    <property type="entry name" value="DUF820-like"/>
    <property type="match status" value="1"/>
</dbReference>
<sequence length="225" mass="26033">MVTVPLELNTEQIRGEKRVVFNHLSWLSYRQILQALGENNRAHLFYDRGTLEITMPLEEHEFYRELIGLFIRILVVELGLKIKSMGSTTLAREDLERGAEPDNAYYIQNQAKVLGKTINLTEDPPPDLVVEVDITHTDINKLALYARLGVPELWRFNGEIWRIYRLEKGVYQEEEFSPTFPLVPKTKLYEFLATAKEDEVRAEKNLRAWVVSQLAKNNGSSELTL</sequence>
<dbReference type="EMBL" id="CP011304">
    <property type="protein sequence ID" value="AKE66168.1"/>
    <property type="molecule type" value="Genomic_DNA"/>
</dbReference>
<dbReference type="PANTHER" id="PTHR47152">
    <property type="entry name" value="SLR2084 PROTEIN-RELATED"/>
    <property type="match status" value="1"/>
</dbReference>
<organism evidence="2 3">
    <name type="scientific">Microcystis aeruginosa NIES-2549</name>
    <dbReference type="NCBI Taxonomy" id="1641812"/>
    <lineage>
        <taxon>Bacteria</taxon>
        <taxon>Bacillati</taxon>
        <taxon>Cyanobacteriota</taxon>
        <taxon>Cyanophyceae</taxon>
        <taxon>Oscillatoriophycideae</taxon>
        <taxon>Chroococcales</taxon>
        <taxon>Microcystaceae</taxon>
        <taxon>Microcystis</taxon>
    </lineage>
</organism>
<feature type="domain" description="Putative restriction endonuclease" evidence="1">
    <location>
        <begin position="33"/>
        <end position="178"/>
    </location>
</feature>
<dbReference type="Proteomes" id="UP000034103">
    <property type="component" value="Chromosome"/>
</dbReference>
<protein>
    <submittedName>
        <fullName evidence="2">Flavodoxin reductases (Ferredoxin-NADPH reductases) family 1</fullName>
    </submittedName>
</protein>
<evidence type="ECO:0000313" key="3">
    <source>
        <dbReference type="Proteomes" id="UP000034103"/>
    </source>
</evidence>
<dbReference type="Gene3D" id="3.90.1570.10">
    <property type="entry name" value="tt1808, chain A"/>
    <property type="match status" value="1"/>
</dbReference>
<dbReference type="AlphaFoldDB" id="A0A0F6RNH2"/>